<protein>
    <recommendedName>
        <fullName evidence="3 8">Pectinesterase</fullName>
        <ecNumber evidence="3 8">3.1.1.11</ecNumber>
    </recommendedName>
</protein>
<dbReference type="InterPro" id="IPR000070">
    <property type="entry name" value="Pectinesterase_cat"/>
</dbReference>
<comment type="caution">
    <text evidence="10">The sequence shown here is derived from an EMBL/GenBank/DDBJ whole genome shotgun (WGS) entry which is preliminary data.</text>
</comment>
<reference evidence="10" key="1">
    <citation type="submission" date="2020-07" db="EMBL/GenBank/DDBJ databases">
        <title>Genome sequence and genetic diversity analysis of an under-domesticated orphan crop, white fonio (Digitaria exilis).</title>
        <authorList>
            <person name="Bennetzen J.L."/>
            <person name="Chen S."/>
            <person name="Ma X."/>
            <person name="Wang X."/>
            <person name="Yssel A.E.J."/>
            <person name="Chaluvadi S.R."/>
            <person name="Johnson M."/>
            <person name="Gangashetty P."/>
            <person name="Hamidou F."/>
            <person name="Sanogo M.D."/>
            <person name="Zwaenepoel A."/>
            <person name="Wallace J."/>
            <person name="Van De Peer Y."/>
            <person name="Van Deynze A."/>
        </authorList>
    </citation>
    <scope>NUCLEOTIDE SEQUENCE</scope>
    <source>
        <tissue evidence="10">Leaves</tissue>
    </source>
</reference>
<dbReference type="Gramene" id="Dexi8B01G0002390.1">
    <property type="protein sequence ID" value="Dexi8B01G0002390.1:cds"/>
    <property type="gene ID" value="Dexi8B01G0002390"/>
</dbReference>
<evidence type="ECO:0000256" key="6">
    <source>
        <dbReference type="ARBA" id="ARBA00023085"/>
    </source>
</evidence>
<dbReference type="OrthoDB" id="615350at2759"/>
<organism evidence="10 11">
    <name type="scientific">Digitaria exilis</name>
    <dbReference type="NCBI Taxonomy" id="1010633"/>
    <lineage>
        <taxon>Eukaryota</taxon>
        <taxon>Viridiplantae</taxon>
        <taxon>Streptophyta</taxon>
        <taxon>Embryophyta</taxon>
        <taxon>Tracheophyta</taxon>
        <taxon>Spermatophyta</taxon>
        <taxon>Magnoliopsida</taxon>
        <taxon>Liliopsida</taxon>
        <taxon>Poales</taxon>
        <taxon>Poaceae</taxon>
        <taxon>PACMAD clade</taxon>
        <taxon>Panicoideae</taxon>
        <taxon>Panicodae</taxon>
        <taxon>Paniceae</taxon>
        <taxon>Anthephorinae</taxon>
        <taxon>Digitaria</taxon>
    </lineage>
</organism>
<evidence type="ECO:0000256" key="2">
    <source>
        <dbReference type="ARBA" id="ARBA00005184"/>
    </source>
</evidence>
<evidence type="ECO:0000313" key="10">
    <source>
        <dbReference type="EMBL" id="KAF8664683.1"/>
    </source>
</evidence>
<accession>A0A835APZ3</accession>
<evidence type="ECO:0000259" key="9">
    <source>
        <dbReference type="Pfam" id="PF01095"/>
    </source>
</evidence>
<comment type="subcellular location">
    <subcellularLocation>
        <location evidence="1">Secreted</location>
        <location evidence="1">Cell wall</location>
    </subcellularLocation>
</comment>
<feature type="domain" description="Pectinesterase catalytic" evidence="9">
    <location>
        <begin position="72"/>
        <end position="366"/>
    </location>
</feature>
<gene>
    <name evidence="10" type="ORF">HU200_054396</name>
</gene>
<proteinExistence type="predicted"/>
<dbReference type="UniPathway" id="UPA00545">
    <property type="reaction ID" value="UER00823"/>
</dbReference>
<evidence type="ECO:0000256" key="7">
    <source>
        <dbReference type="PROSITE-ProRule" id="PRU10040"/>
    </source>
</evidence>
<sequence length="393" mass="41539">MPAGDAVFACCLLLLLGSASGNGGSSVSTTTPLPAGGGSLPLWVQQLAVASGVPAPTLGALDGKHLVVSPNARGGDGQFSSINAALAAAAAEDLSGRNRFIIFIDEGVYDETVNFTMEKVILVGQGIGMSVITGNKSVEFDNLTTQQTATLSFHGKGFMAQGLTIRNTAGPAGKQAVAFMSRSHNSLIFRCSIQGYQETLDADTGFQMYVETDIHGTVDFVFGYAHAVFIGCRLLVRHPGAAAGHNVVTAQGRSNPEDKSGFVFQNCSLTADQGANLTGVETFLGRPWKNHSHVVFMESFLDAIVDPLGWIEWNRTHGEIPSTVRYLEYGNSGPGADTTGRVKNPAVRVATCSEAAEYTADRFVDAKDWMVPATEPKVTIPYPRGLQHPCPAA</sequence>
<evidence type="ECO:0000256" key="8">
    <source>
        <dbReference type="RuleBase" id="RU000589"/>
    </source>
</evidence>
<dbReference type="InterPro" id="IPR012334">
    <property type="entry name" value="Pectin_lyas_fold"/>
</dbReference>
<feature type="active site" evidence="7">
    <location>
        <position position="219"/>
    </location>
</feature>
<dbReference type="InterPro" id="IPR011050">
    <property type="entry name" value="Pectin_lyase_fold/virulence"/>
</dbReference>
<dbReference type="PANTHER" id="PTHR31707">
    <property type="entry name" value="PECTINESTERASE"/>
    <property type="match status" value="1"/>
</dbReference>
<keyword evidence="11" id="KW-1185">Reference proteome</keyword>
<dbReference type="AlphaFoldDB" id="A0A835APZ3"/>
<evidence type="ECO:0000313" key="11">
    <source>
        <dbReference type="Proteomes" id="UP000636709"/>
    </source>
</evidence>
<dbReference type="EMBL" id="JACEFO010002347">
    <property type="protein sequence ID" value="KAF8664683.1"/>
    <property type="molecule type" value="Genomic_DNA"/>
</dbReference>
<evidence type="ECO:0000256" key="4">
    <source>
        <dbReference type="ARBA" id="ARBA00022512"/>
    </source>
</evidence>
<evidence type="ECO:0000256" key="3">
    <source>
        <dbReference type="ARBA" id="ARBA00013229"/>
    </source>
</evidence>
<keyword evidence="5 8" id="KW-0378">Hydrolase</keyword>
<dbReference type="Gene3D" id="2.160.20.10">
    <property type="entry name" value="Single-stranded right-handed beta-helix, Pectin lyase-like"/>
    <property type="match status" value="1"/>
</dbReference>
<dbReference type="Proteomes" id="UP000636709">
    <property type="component" value="Unassembled WGS sequence"/>
</dbReference>
<feature type="chain" id="PRO_5033106170" description="Pectinesterase" evidence="8">
    <location>
        <begin position="22"/>
        <end position="393"/>
    </location>
</feature>
<dbReference type="PROSITE" id="PS00503">
    <property type="entry name" value="PECTINESTERASE_2"/>
    <property type="match status" value="1"/>
</dbReference>
<dbReference type="SUPFAM" id="SSF51126">
    <property type="entry name" value="Pectin lyase-like"/>
    <property type="match status" value="1"/>
</dbReference>
<evidence type="ECO:0000256" key="1">
    <source>
        <dbReference type="ARBA" id="ARBA00004191"/>
    </source>
</evidence>
<keyword evidence="4" id="KW-0964">Secreted</keyword>
<dbReference type="EC" id="3.1.1.11" evidence="3 8"/>
<keyword evidence="8" id="KW-0732">Signal</keyword>
<feature type="signal peptide" evidence="8">
    <location>
        <begin position="1"/>
        <end position="21"/>
    </location>
</feature>
<comment type="pathway">
    <text evidence="2 8">Glycan metabolism; pectin degradation; 2-dehydro-3-deoxy-D-gluconate from pectin: step 1/5.</text>
</comment>
<dbReference type="InterPro" id="IPR033131">
    <property type="entry name" value="Pectinesterase_Asp_AS"/>
</dbReference>
<keyword evidence="4" id="KW-0134">Cell wall</keyword>
<comment type="catalytic activity">
    <reaction evidence="8">
        <text>[(1-&gt;4)-alpha-D-galacturonosyl methyl ester](n) + n H2O = [(1-&gt;4)-alpha-D-galacturonosyl](n) + n methanol + n H(+)</text>
        <dbReference type="Rhea" id="RHEA:22380"/>
        <dbReference type="Rhea" id="RHEA-COMP:14570"/>
        <dbReference type="Rhea" id="RHEA-COMP:14573"/>
        <dbReference type="ChEBI" id="CHEBI:15377"/>
        <dbReference type="ChEBI" id="CHEBI:15378"/>
        <dbReference type="ChEBI" id="CHEBI:17790"/>
        <dbReference type="ChEBI" id="CHEBI:140522"/>
        <dbReference type="ChEBI" id="CHEBI:140523"/>
        <dbReference type="EC" id="3.1.1.11"/>
    </reaction>
</comment>
<dbReference type="Pfam" id="PF01095">
    <property type="entry name" value="Pectinesterase"/>
    <property type="match status" value="1"/>
</dbReference>
<name>A0A835APZ3_9POAL</name>
<evidence type="ECO:0000256" key="5">
    <source>
        <dbReference type="ARBA" id="ARBA00022801"/>
    </source>
</evidence>
<dbReference type="GO" id="GO:0030599">
    <property type="term" value="F:pectinesterase activity"/>
    <property type="evidence" value="ECO:0007669"/>
    <property type="project" value="UniProtKB-UniRule"/>
</dbReference>
<dbReference type="FunFam" id="2.160.20.10:FF:000029">
    <property type="entry name" value="Pectinesterase 4"/>
    <property type="match status" value="1"/>
</dbReference>
<keyword evidence="6 8" id="KW-0063">Aspartyl esterase</keyword>
<dbReference type="GO" id="GO:0042545">
    <property type="term" value="P:cell wall modification"/>
    <property type="evidence" value="ECO:0007669"/>
    <property type="project" value="UniProtKB-UniRule"/>
</dbReference>
<dbReference type="GO" id="GO:0045490">
    <property type="term" value="P:pectin catabolic process"/>
    <property type="evidence" value="ECO:0007669"/>
    <property type="project" value="UniProtKB-UniRule"/>
</dbReference>